<comment type="similarity">
    <text evidence="1">Belongs to the short-chain dehydrogenases/reductases (SDR) family.</text>
</comment>
<organism evidence="3 4">
    <name type="scientific">Vermiconidia calcicola</name>
    <dbReference type="NCBI Taxonomy" id="1690605"/>
    <lineage>
        <taxon>Eukaryota</taxon>
        <taxon>Fungi</taxon>
        <taxon>Dikarya</taxon>
        <taxon>Ascomycota</taxon>
        <taxon>Pezizomycotina</taxon>
        <taxon>Dothideomycetes</taxon>
        <taxon>Dothideomycetidae</taxon>
        <taxon>Mycosphaerellales</taxon>
        <taxon>Extremaceae</taxon>
        <taxon>Vermiconidia</taxon>
    </lineage>
</organism>
<reference evidence="3 4" key="1">
    <citation type="submission" date="2023-06" db="EMBL/GenBank/DDBJ databases">
        <title>Black Yeasts Isolated from many extreme environments.</title>
        <authorList>
            <person name="Coleine C."/>
            <person name="Stajich J.E."/>
            <person name="Selbmann L."/>
        </authorList>
    </citation>
    <scope>NUCLEOTIDE SEQUENCE [LARGE SCALE GENOMIC DNA]</scope>
    <source>
        <strain evidence="3 4">CCFEE 5887</strain>
    </source>
</reference>
<dbReference type="InterPro" id="IPR036291">
    <property type="entry name" value="NAD(P)-bd_dom_sf"/>
</dbReference>
<dbReference type="Pfam" id="PF06966">
    <property type="entry name" value="DUF1295"/>
    <property type="match status" value="1"/>
</dbReference>
<dbReference type="AlphaFoldDB" id="A0AAV9QDN1"/>
<dbReference type="PRINTS" id="PR00081">
    <property type="entry name" value="GDHRDH"/>
</dbReference>
<evidence type="ECO:0000313" key="4">
    <source>
        <dbReference type="Proteomes" id="UP001345827"/>
    </source>
</evidence>
<keyword evidence="2" id="KW-0560">Oxidoreductase</keyword>
<evidence type="ECO:0000256" key="1">
    <source>
        <dbReference type="ARBA" id="ARBA00006484"/>
    </source>
</evidence>
<protein>
    <recommendedName>
        <fullName evidence="5">Steroid 5-alpha reductase C-terminal domain-containing protein</fullName>
    </recommendedName>
</protein>
<proteinExistence type="inferred from homology"/>
<evidence type="ECO:0000256" key="2">
    <source>
        <dbReference type="ARBA" id="ARBA00023002"/>
    </source>
</evidence>
<dbReference type="Pfam" id="PF13561">
    <property type="entry name" value="adh_short_C2"/>
    <property type="match status" value="1"/>
</dbReference>
<accession>A0AAV9QDN1</accession>
<dbReference type="SUPFAM" id="SSF51735">
    <property type="entry name" value="NAD(P)-binding Rossmann-fold domains"/>
    <property type="match status" value="1"/>
</dbReference>
<keyword evidence="4" id="KW-1185">Reference proteome</keyword>
<gene>
    <name evidence="3" type="ORF">LTR25_003027</name>
</gene>
<evidence type="ECO:0008006" key="5">
    <source>
        <dbReference type="Google" id="ProtNLM"/>
    </source>
</evidence>
<dbReference type="Proteomes" id="UP001345827">
    <property type="component" value="Unassembled WGS sequence"/>
</dbReference>
<dbReference type="Gene3D" id="1.20.120.1630">
    <property type="match status" value="1"/>
</dbReference>
<comment type="caution">
    <text evidence="3">The sequence shown here is derived from an EMBL/GenBank/DDBJ whole genome shotgun (WGS) entry which is preliminary data.</text>
</comment>
<dbReference type="InterPro" id="IPR010721">
    <property type="entry name" value="UstE-like"/>
</dbReference>
<dbReference type="Gene3D" id="3.40.50.720">
    <property type="entry name" value="NAD(P)-binding Rossmann-like Domain"/>
    <property type="match status" value="1"/>
</dbReference>
<dbReference type="GO" id="GO:0016491">
    <property type="term" value="F:oxidoreductase activity"/>
    <property type="evidence" value="ECO:0007669"/>
    <property type="project" value="UniProtKB-KW"/>
</dbReference>
<dbReference type="PANTHER" id="PTHR24321">
    <property type="entry name" value="DEHYDROGENASES, SHORT CHAIN"/>
    <property type="match status" value="1"/>
</dbReference>
<evidence type="ECO:0000313" key="3">
    <source>
        <dbReference type="EMBL" id="KAK5541250.1"/>
    </source>
</evidence>
<dbReference type="PANTHER" id="PTHR24321:SF8">
    <property type="entry name" value="ESTRADIOL 17-BETA-DEHYDROGENASE 8-RELATED"/>
    <property type="match status" value="1"/>
</dbReference>
<sequence>MADLIDRGSRGTNLLGSAIFIGLRALDPYLQRHLLLNSPLPRWARQLGLPAPRPPPTGGLPLAGTGMTPFQSVIWALSIGSAAKHIFWTTVIANEPMKPSAAMIVGIFNLACNTLNTLAFNLSGENPTYFAPDSVYVGTGMYVVGILVETVGEIQRKWFKDEPRNDGKVYSAGLFSVVRHAPYSGYTLWRTGYATAAGGPVWGALTATWFIYQFVNRSVPMLDKYMSKRYGEQWAQVKRKRASPPMDASNSHQSRGISSSTASISFIGLFVMSSGKMGSEGFDTSLGLEGSHVLVTGSSGAIGSLVVQAFLSAGAFVSAFDIAEPKSRTEHERLLSQTVDITDEIGLEQAMENARAKFGVISTCIAVAGLDLSYLPQHSLADMPLADWRRIMNVNVDGTFLTCRAWLRGIRKHATTETRNISAVVFGSEAGRFGVATCAPYATSKSAIQYGLVKSLARDAVDINPNCRVNAIAPGPVDTAQFRNECEADGLAMWREAEATVALRKPVAIAAVARACLFLASDNYAGNITGQLLPVDGGKSGSLLWLQRT</sequence>
<name>A0AAV9QDN1_9PEZI</name>
<dbReference type="InterPro" id="IPR002347">
    <property type="entry name" value="SDR_fam"/>
</dbReference>
<dbReference type="CDD" id="cd05233">
    <property type="entry name" value="SDR_c"/>
    <property type="match status" value="1"/>
</dbReference>
<dbReference type="EMBL" id="JAXLQG010000004">
    <property type="protein sequence ID" value="KAK5541250.1"/>
    <property type="molecule type" value="Genomic_DNA"/>
</dbReference>